<evidence type="ECO:0000256" key="3">
    <source>
        <dbReference type="ARBA" id="ARBA00022833"/>
    </source>
</evidence>
<gene>
    <name evidence="7" type="ORF">CAMP_LOCUS4784</name>
</gene>
<dbReference type="AlphaFoldDB" id="A0A9P1MWE2"/>
<name>A0A9P1MWE2_9PELO</name>
<dbReference type="OrthoDB" id="5872154at2759"/>
<keyword evidence="2 4" id="KW-0863">Zinc-finger</keyword>
<evidence type="ECO:0000313" key="8">
    <source>
        <dbReference type="Proteomes" id="UP001152747"/>
    </source>
</evidence>
<evidence type="ECO:0000256" key="1">
    <source>
        <dbReference type="ARBA" id="ARBA00022723"/>
    </source>
</evidence>
<reference evidence="7" key="1">
    <citation type="submission" date="2022-11" db="EMBL/GenBank/DDBJ databases">
        <authorList>
            <person name="Kikuchi T."/>
        </authorList>
    </citation>
    <scope>NUCLEOTIDE SEQUENCE</scope>
    <source>
        <strain evidence="7">PS1010</strain>
    </source>
</reference>
<feature type="compositionally biased region" description="Basic and acidic residues" evidence="5">
    <location>
        <begin position="255"/>
        <end position="264"/>
    </location>
</feature>
<dbReference type="InterPro" id="IPR011011">
    <property type="entry name" value="Znf_FYVE_PHD"/>
</dbReference>
<evidence type="ECO:0000259" key="6">
    <source>
        <dbReference type="PROSITE" id="PS50178"/>
    </source>
</evidence>
<dbReference type="EMBL" id="CANHGI010000002">
    <property type="protein sequence ID" value="CAI5442147.1"/>
    <property type="molecule type" value="Genomic_DNA"/>
</dbReference>
<dbReference type="Pfam" id="PF01363">
    <property type="entry name" value="FYVE"/>
    <property type="match status" value="1"/>
</dbReference>
<feature type="compositionally biased region" description="Basic and acidic residues" evidence="5">
    <location>
        <begin position="198"/>
        <end position="211"/>
    </location>
</feature>
<feature type="compositionally biased region" description="Low complexity" evidence="5">
    <location>
        <begin position="467"/>
        <end position="482"/>
    </location>
</feature>
<dbReference type="GO" id="GO:0031901">
    <property type="term" value="C:early endosome membrane"/>
    <property type="evidence" value="ECO:0007669"/>
    <property type="project" value="TreeGrafter"/>
</dbReference>
<evidence type="ECO:0000256" key="4">
    <source>
        <dbReference type="PROSITE-ProRule" id="PRU00091"/>
    </source>
</evidence>
<dbReference type="GO" id="GO:0016197">
    <property type="term" value="P:endosomal transport"/>
    <property type="evidence" value="ECO:0007669"/>
    <property type="project" value="TreeGrafter"/>
</dbReference>
<comment type="caution">
    <text evidence="7">The sequence shown here is derived from an EMBL/GenBank/DDBJ whole genome shotgun (WGS) entry which is preliminary data.</text>
</comment>
<proteinExistence type="predicted"/>
<dbReference type="InterPro" id="IPR013083">
    <property type="entry name" value="Znf_RING/FYVE/PHD"/>
</dbReference>
<dbReference type="SUPFAM" id="SSF57903">
    <property type="entry name" value="FYVE/PHD zinc finger"/>
    <property type="match status" value="1"/>
</dbReference>
<feature type="region of interest" description="Disordered" evidence="5">
    <location>
        <begin position="301"/>
        <end position="328"/>
    </location>
</feature>
<dbReference type="InterPro" id="IPR017455">
    <property type="entry name" value="Znf_FYVE-rel"/>
</dbReference>
<accession>A0A9P1MWE2</accession>
<dbReference type="Proteomes" id="UP001152747">
    <property type="component" value="Unassembled WGS sequence"/>
</dbReference>
<dbReference type="PANTHER" id="PTHR46319:SF3">
    <property type="entry name" value="ZINC FINGER FYVE DOMAIN-CONTAINING PROTEIN"/>
    <property type="match status" value="1"/>
</dbReference>
<dbReference type="InterPro" id="IPR022557">
    <property type="entry name" value="SARA-like_C"/>
</dbReference>
<dbReference type="FunFam" id="3.30.40.10:FF:000084">
    <property type="entry name" value="Zinc finger, FYVE domain-containing 9b"/>
    <property type="match status" value="1"/>
</dbReference>
<dbReference type="InterPro" id="IPR000306">
    <property type="entry name" value="Znf_FYVE"/>
</dbReference>
<feature type="domain" description="FYVE-type" evidence="6">
    <location>
        <begin position="376"/>
        <end position="440"/>
    </location>
</feature>
<feature type="compositionally biased region" description="Basic and acidic residues" evidence="5">
    <location>
        <begin position="452"/>
        <end position="464"/>
    </location>
</feature>
<organism evidence="7 8">
    <name type="scientific">Caenorhabditis angaria</name>
    <dbReference type="NCBI Taxonomy" id="860376"/>
    <lineage>
        <taxon>Eukaryota</taxon>
        <taxon>Metazoa</taxon>
        <taxon>Ecdysozoa</taxon>
        <taxon>Nematoda</taxon>
        <taxon>Chromadorea</taxon>
        <taxon>Rhabditida</taxon>
        <taxon>Rhabditina</taxon>
        <taxon>Rhabditomorpha</taxon>
        <taxon>Rhabditoidea</taxon>
        <taxon>Rhabditidae</taxon>
        <taxon>Peloderinae</taxon>
        <taxon>Caenorhabditis</taxon>
    </lineage>
</organism>
<keyword evidence="8" id="KW-1185">Reference proteome</keyword>
<feature type="region of interest" description="Disordered" evidence="5">
    <location>
        <begin position="152"/>
        <end position="287"/>
    </location>
</feature>
<dbReference type="Gene3D" id="3.30.1360.220">
    <property type="entry name" value="Domain of unknown function (DUF3480), N-terminal subdomain"/>
    <property type="match status" value="1"/>
</dbReference>
<evidence type="ECO:0000256" key="5">
    <source>
        <dbReference type="SAM" id="MobiDB-lite"/>
    </source>
</evidence>
<dbReference type="GO" id="GO:0008270">
    <property type="term" value="F:zinc ion binding"/>
    <property type="evidence" value="ECO:0007669"/>
    <property type="project" value="UniProtKB-KW"/>
</dbReference>
<feature type="region of interest" description="Disordered" evidence="5">
    <location>
        <begin position="443"/>
        <end position="525"/>
    </location>
</feature>
<dbReference type="PROSITE" id="PS50178">
    <property type="entry name" value="ZF_FYVE"/>
    <property type="match status" value="1"/>
</dbReference>
<protein>
    <recommendedName>
        <fullName evidence="6">FYVE-type domain-containing protein</fullName>
    </recommendedName>
</protein>
<dbReference type="Pfam" id="PF11979">
    <property type="entry name" value="SARA_C"/>
    <property type="match status" value="1"/>
</dbReference>
<dbReference type="PANTHER" id="PTHR46319">
    <property type="entry name" value="ZINC FINGER FYVE DOMAIN-CONTAINING PROTEIN"/>
    <property type="match status" value="1"/>
</dbReference>
<evidence type="ECO:0000256" key="2">
    <source>
        <dbReference type="ARBA" id="ARBA00022771"/>
    </source>
</evidence>
<dbReference type="SMART" id="SM01421">
    <property type="entry name" value="DUF3480"/>
    <property type="match status" value="1"/>
</dbReference>
<keyword evidence="1" id="KW-0479">Metal-binding</keyword>
<dbReference type="SMART" id="SM00064">
    <property type="entry name" value="FYVE"/>
    <property type="match status" value="1"/>
</dbReference>
<keyword evidence="3" id="KW-0862">Zinc</keyword>
<feature type="compositionally biased region" description="Acidic residues" evidence="5">
    <location>
        <begin position="181"/>
        <end position="197"/>
    </location>
</feature>
<feature type="compositionally biased region" description="Basic residues" evidence="5">
    <location>
        <begin position="514"/>
        <end position="525"/>
    </location>
</feature>
<dbReference type="Gene3D" id="3.30.40.10">
    <property type="entry name" value="Zinc/RING finger domain, C3HC4 (zinc finger)"/>
    <property type="match status" value="1"/>
</dbReference>
<evidence type="ECO:0000313" key="7">
    <source>
        <dbReference type="EMBL" id="CAI5442147.1"/>
    </source>
</evidence>
<sequence length="1087" mass="123230">MEAVPDMDDLLDEMEANLVQEVRKTENVAKIEETPAKTVKIAKFLPKSGFPEELEGEVQLEVPEQPASFKPKPIIPEMPQEEIPAPKIPTTQPEPEADTELDEMLDYLNTFEDKPEKPQDIREIAGKFAEDFMEKVAQDLEVAITQKINNVTFYEESSNSVEEKKEEAESSMDPETQNLSDSDEYVIGDSIDGDDENRELSLEPVKNHVENSDISLQPAENPPESSEYAETTENSGSLIPESSESSEIITVIEKSLIEEKEQKTCLEQLETDNEEQKEEKKEEEAENEEIIAIMQQTEEEIPANSNQNSEEQPEELSSQEEEENDNRPRFDSSIATIHVLHDADSDDSPSPHPPRARRLTESELQLGKTQPYWIPDSECTLCMLCQTKFTILTRRHHCRACGRVLCGSCCSEKAVLVYLQEEGKKNQAVRVCQRCHGMLERISEYEQEEQQEEPKGVLKTRPDDSSEPSSSASTPGPSSGATLRKGVTFRDGVRPGTCNIDEEANSEEKSSAPKPKKKSRKRNSVVKRCAELRMEDELTCALPKNSDSRFLTLKNEELAELGALEIWEKLQSSEIVTVVLKKNLNCSLQIVVQEENDERFWGICSEGFARIGLDEVFFAWDLSPEESNFLTKIESETESLEQEEAWKLLPVTVLHRISAMYASSTDAEFAGVRRVATRFSPIHTVPIAAFPLPKNILFFRPTTQDFSKFRTPSTPFLVACFLQDEEVQWANACPNRVLNRLGLEFASYPNPIFNKIGRKSMYSMQTASTVLKVFTDFRSWSYRMKYLSGCTVSLTNDKTLIRIPRAMIGELREVISWNRSMIAWRCDISPTDDSLLICDENDGFYTTQVFAKQEGKRDSTSANFVILDGGSKVNSLQVNVVEDGVAIRVQNERLETILTAMQSGNNVIESSKNMEFCIEFFDDDFELQSDFLPKSDIDGRCLLNKFQYGLSLERALTQVLQIQGISDYGIRLSHVFNLSEGRLEPDEEPKIYTLVEISARECVIMLEPYIRHLIATDISSLSIRFFVSQEQVEYDVSPWVGLEDENLKFRQSLDQLIPTLYNMTEIVPNGFEVEMVLSIVSTRPLPI</sequence>
<feature type="compositionally biased region" description="Low complexity" evidence="5">
    <location>
        <begin position="235"/>
        <end position="254"/>
    </location>
</feature>
<dbReference type="CDD" id="cd15729">
    <property type="entry name" value="FYVE_endofin"/>
    <property type="match status" value="1"/>
</dbReference>
<dbReference type="Gene3D" id="3.30.500.40">
    <property type="match status" value="1"/>
</dbReference>
<feature type="compositionally biased region" description="Acidic residues" evidence="5">
    <location>
        <begin position="311"/>
        <end position="324"/>
    </location>
</feature>